<evidence type="ECO:0000313" key="18">
    <source>
        <dbReference type="WBParaSite" id="MBELARI_LOCUS14459"/>
    </source>
</evidence>
<evidence type="ECO:0000256" key="15">
    <source>
        <dbReference type="SAM" id="MobiDB-lite"/>
    </source>
</evidence>
<keyword evidence="9 14" id="KW-0408">Iron</keyword>
<keyword evidence="6" id="KW-0256">Endoplasmic reticulum</keyword>
<dbReference type="WBParaSite" id="MBELARI_LOCUS14459">
    <property type="protein sequence ID" value="MBELARI_LOCUS14459"/>
    <property type="gene ID" value="MBELARI_LOCUS14459"/>
</dbReference>
<dbReference type="InterPro" id="IPR036400">
    <property type="entry name" value="Cyt_B5-like_heme/steroid_sf"/>
</dbReference>
<evidence type="ECO:0000256" key="6">
    <source>
        <dbReference type="ARBA" id="ARBA00022824"/>
    </source>
</evidence>
<dbReference type="GO" id="GO:0046872">
    <property type="term" value="F:metal ion binding"/>
    <property type="evidence" value="ECO:0007669"/>
    <property type="project" value="UniProtKB-UniRule"/>
</dbReference>
<dbReference type="PROSITE" id="PS00191">
    <property type="entry name" value="CYTOCHROME_B5_1"/>
    <property type="match status" value="1"/>
</dbReference>
<keyword evidence="10" id="KW-0472">Membrane</keyword>
<dbReference type="GO" id="GO:0005789">
    <property type="term" value="C:endoplasmic reticulum membrane"/>
    <property type="evidence" value="ECO:0007669"/>
    <property type="project" value="UniProtKB-SubCell"/>
</dbReference>
<feature type="region of interest" description="Disordered" evidence="15">
    <location>
        <begin position="89"/>
        <end position="115"/>
    </location>
</feature>
<dbReference type="PANTHER" id="PTHR19359">
    <property type="entry name" value="CYTOCHROME B5"/>
    <property type="match status" value="1"/>
</dbReference>
<name>A0AAF3EKA7_9BILA</name>
<evidence type="ECO:0000256" key="14">
    <source>
        <dbReference type="RuleBase" id="RU362121"/>
    </source>
</evidence>
<dbReference type="PROSITE" id="PS50255">
    <property type="entry name" value="CYTOCHROME_B5_2"/>
    <property type="match status" value="1"/>
</dbReference>
<dbReference type="InterPro" id="IPR001199">
    <property type="entry name" value="Cyt_B5-like_heme/steroid-bd"/>
</dbReference>
<dbReference type="PANTHER" id="PTHR19359:SF150">
    <property type="entry name" value="CYTOCHROME B5"/>
    <property type="match status" value="1"/>
</dbReference>
<keyword evidence="5 14" id="KW-0479">Metal-binding</keyword>
<evidence type="ECO:0000256" key="5">
    <source>
        <dbReference type="ARBA" id="ARBA00022723"/>
    </source>
</evidence>
<evidence type="ECO:0000256" key="7">
    <source>
        <dbReference type="ARBA" id="ARBA00022848"/>
    </source>
</evidence>
<accession>A0AAF3EKA7</accession>
<feature type="compositionally biased region" description="Low complexity" evidence="15">
    <location>
        <begin position="90"/>
        <end position="103"/>
    </location>
</feature>
<keyword evidence="3 14" id="KW-0349">Heme</keyword>
<dbReference type="SMART" id="SM01117">
    <property type="entry name" value="Cyt-b5"/>
    <property type="match status" value="1"/>
</dbReference>
<evidence type="ECO:0000256" key="3">
    <source>
        <dbReference type="ARBA" id="ARBA00022617"/>
    </source>
</evidence>
<dbReference type="AlphaFoldDB" id="A0AAF3EKA7"/>
<keyword evidence="7" id="KW-0492">Microsome</keyword>
<evidence type="ECO:0000256" key="13">
    <source>
        <dbReference type="ARBA" id="ARBA00039806"/>
    </source>
</evidence>
<keyword evidence="2" id="KW-0813">Transport</keyword>
<feature type="domain" description="Cytochrome b5 heme-binding" evidence="16">
    <location>
        <begin position="2"/>
        <end position="78"/>
    </location>
</feature>
<evidence type="ECO:0000256" key="11">
    <source>
        <dbReference type="ARBA" id="ARBA00037877"/>
    </source>
</evidence>
<keyword evidence="17" id="KW-1185">Reference proteome</keyword>
<dbReference type="Gene3D" id="3.10.120.10">
    <property type="entry name" value="Cytochrome b5-like heme/steroid binding domain"/>
    <property type="match status" value="1"/>
</dbReference>
<proteinExistence type="inferred from homology"/>
<evidence type="ECO:0000313" key="17">
    <source>
        <dbReference type="Proteomes" id="UP000887575"/>
    </source>
</evidence>
<keyword evidence="4" id="KW-0812">Transmembrane</keyword>
<reference evidence="18" key="1">
    <citation type="submission" date="2024-02" db="UniProtKB">
        <authorList>
            <consortium name="WormBaseParasite"/>
        </authorList>
    </citation>
    <scope>IDENTIFICATION</scope>
</reference>
<evidence type="ECO:0000256" key="12">
    <source>
        <dbReference type="ARBA" id="ARBA00038168"/>
    </source>
</evidence>
<dbReference type="GO" id="GO:0020037">
    <property type="term" value="F:heme binding"/>
    <property type="evidence" value="ECO:0007669"/>
    <property type="project" value="UniProtKB-UniRule"/>
</dbReference>
<evidence type="ECO:0000256" key="1">
    <source>
        <dbReference type="ARBA" id="ARBA00004131"/>
    </source>
</evidence>
<protein>
    <recommendedName>
        <fullName evidence="13">Cytochrome b5</fullName>
    </recommendedName>
</protein>
<dbReference type="InterPro" id="IPR050668">
    <property type="entry name" value="Cytochrome_b5"/>
</dbReference>
<comment type="subcellular location">
    <subcellularLocation>
        <location evidence="1">Endoplasmic reticulum membrane</location>
        <topology evidence="1">Single-pass membrane protein</topology>
        <orientation evidence="1">Cytoplasmic side</orientation>
    </subcellularLocation>
    <subcellularLocation>
        <location evidence="11">Microsome membrane</location>
        <topology evidence="11">Single-pass membrane protein</topology>
        <orientation evidence="11">Cytoplasmic side</orientation>
    </subcellularLocation>
</comment>
<dbReference type="SUPFAM" id="SSF55856">
    <property type="entry name" value="Cytochrome b5-like heme/steroid binding domain"/>
    <property type="match status" value="1"/>
</dbReference>
<comment type="similarity">
    <text evidence="12 14">Belongs to the cytochrome b5 family.</text>
</comment>
<dbReference type="Pfam" id="PF00173">
    <property type="entry name" value="Cyt-b5"/>
    <property type="match status" value="1"/>
</dbReference>
<evidence type="ECO:0000256" key="8">
    <source>
        <dbReference type="ARBA" id="ARBA00022982"/>
    </source>
</evidence>
<evidence type="ECO:0000256" key="4">
    <source>
        <dbReference type="ARBA" id="ARBA00022692"/>
    </source>
</evidence>
<organism evidence="17 18">
    <name type="scientific">Mesorhabditis belari</name>
    <dbReference type="NCBI Taxonomy" id="2138241"/>
    <lineage>
        <taxon>Eukaryota</taxon>
        <taxon>Metazoa</taxon>
        <taxon>Ecdysozoa</taxon>
        <taxon>Nematoda</taxon>
        <taxon>Chromadorea</taxon>
        <taxon>Rhabditida</taxon>
        <taxon>Rhabditina</taxon>
        <taxon>Rhabditomorpha</taxon>
        <taxon>Rhabditoidea</taxon>
        <taxon>Rhabditidae</taxon>
        <taxon>Mesorhabditinae</taxon>
        <taxon>Mesorhabditis</taxon>
    </lineage>
</organism>
<evidence type="ECO:0000259" key="16">
    <source>
        <dbReference type="PROSITE" id="PS50255"/>
    </source>
</evidence>
<evidence type="ECO:0000256" key="9">
    <source>
        <dbReference type="ARBA" id="ARBA00023004"/>
    </source>
</evidence>
<dbReference type="FunFam" id="3.10.120.10:FF:000002">
    <property type="entry name" value="Cytochrome b5 type B"/>
    <property type="match status" value="1"/>
</dbReference>
<dbReference type="InterPro" id="IPR018506">
    <property type="entry name" value="Cyt_B5_heme-BS"/>
</dbReference>
<dbReference type="PRINTS" id="PR00363">
    <property type="entry name" value="CYTOCHROMEB5"/>
</dbReference>
<evidence type="ECO:0000256" key="2">
    <source>
        <dbReference type="ARBA" id="ARBA00022448"/>
    </source>
</evidence>
<dbReference type="Proteomes" id="UP000887575">
    <property type="component" value="Unassembled WGS sequence"/>
</dbReference>
<keyword evidence="8" id="KW-0249">Electron transport</keyword>
<sequence>MSRQITLNEVAEHSTEASIWVIIEGKVYDLTLFLDEHPGGRDVLLEQAGKDATEAFKDVGHSGDAKEMMNDYYVNIFFARFASKMTNTDSISPISSSTTQFPSNGTAEEKMNNNSSLADYLVTRTEKKGQKKRKPAKLTQLLDDDWVVVTDEL</sequence>
<evidence type="ECO:0000256" key="10">
    <source>
        <dbReference type="ARBA" id="ARBA00023136"/>
    </source>
</evidence>